<dbReference type="InterPro" id="IPR045338">
    <property type="entry name" value="DUF6535"/>
</dbReference>
<dbReference type="Proteomes" id="UP000027195">
    <property type="component" value="Unassembled WGS sequence"/>
</dbReference>
<keyword evidence="2" id="KW-1133">Transmembrane helix</keyword>
<proteinExistence type="predicted"/>
<keyword evidence="2" id="KW-0812">Transmembrane</keyword>
<sequence length="992" mass="109321">MALESTNSQDLERGQPQLEHNINAPGPHRNIRFMGTPGPAPATGLAFRQPSQSYTSGASTLVATPCDENPPRELHLPNMQGLASPDKSIPNESDNASQYGDPARNTTNTHQRATSAGNPMATSSADKAASLDPDIWAMYVGDAKEFDSTLIESWNRTIDVLLIFAALFSAVLAAFIIESYKGLSPDPNDSMVSLLQRIDQHLESRFVPNGSNASAPSLGATPATSFTPSYSTIRVNCVWFLSLNLSLGVAVVSVVAKQWLSNYAWYNVSGSAQERSRLRQFRYNELQRWRVPEIISLLPTLLLAALALFFGGLVEFLLGINFIVAVVNAALIGVFVLFLLISITAPLFIPRCPYKTSLSDMLRPISMRICHLWWIVGNLYSYSKHRLFSREPGDSRQQHAAMVEKIGAKLHFSSSRLAIQEAEWEDLRSYGVDTIDAHAFAWLIDSSPINAHIIAAVKACIGLHRTDKNVEILKNAGVTVVIEAQLFSLLKRTDPPLCREDASTAGACARILCLLDNPIPSFALASALDACDGLSSLASLYRHADGNVACYVNCAVVMMLLPFSNAKNFTLTVRLRAWDLERLLRHHVQGEPLLKTQALVQLLDTLNRLKLRGFVFEINKKTVERAAALLTPTTLQTAELNYNIIAMLLLHYSPSGSDPKPLILSKPRVSQLIIRLLSLSGTIPEAVLLAVLGSTSDPVDGRAEAERSAQNDICTALHSLLGSNGSRPPSEELCCVIAGVVLRFGSHVSSLKYLRDGKIDSSLALTLSRAHSEKTWVDVCNCLEKVSGQAARAYDDELSIKCMARLRETTSEQELIAILSLLSVRESLWRAFLKEDGLQILARRIQNHKKAIPSKLLLRIAAALRGFMGKHLGQHPAAAEKIVTSQLLLAVGERLRECPEIFGDVRVALDWLRHWAIFAGELCHADRTHRANILDSGFICIIGQAWEEGRQRLVKEDIDTSSWEFPWQKGSEAEILDELIETVRMMRRVTAE</sequence>
<keyword evidence="2" id="KW-0472">Membrane</keyword>
<feature type="compositionally biased region" description="Polar residues" evidence="1">
    <location>
        <begin position="90"/>
        <end position="125"/>
    </location>
</feature>
<dbReference type="STRING" id="930990.A0A067LXL8"/>
<keyword evidence="5" id="KW-1185">Reference proteome</keyword>
<feature type="transmembrane region" description="Helical" evidence="2">
    <location>
        <begin position="320"/>
        <end position="349"/>
    </location>
</feature>
<dbReference type="Pfam" id="PF20153">
    <property type="entry name" value="DUF6535"/>
    <property type="match status" value="1"/>
</dbReference>
<reference evidence="5" key="1">
    <citation type="journal article" date="2014" name="Proc. Natl. Acad. Sci. U.S.A.">
        <title>Extensive sampling of basidiomycete genomes demonstrates inadequacy of the white-rot/brown-rot paradigm for wood decay fungi.</title>
        <authorList>
            <person name="Riley R."/>
            <person name="Salamov A.A."/>
            <person name="Brown D.W."/>
            <person name="Nagy L.G."/>
            <person name="Floudas D."/>
            <person name="Held B.W."/>
            <person name="Levasseur A."/>
            <person name="Lombard V."/>
            <person name="Morin E."/>
            <person name="Otillar R."/>
            <person name="Lindquist E.A."/>
            <person name="Sun H."/>
            <person name="LaButti K.M."/>
            <person name="Schmutz J."/>
            <person name="Jabbour D."/>
            <person name="Luo H."/>
            <person name="Baker S.E."/>
            <person name="Pisabarro A.G."/>
            <person name="Walton J.D."/>
            <person name="Blanchette R.A."/>
            <person name="Henrissat B."/>
            <person name="Martin F."/>
            <person name="Cullen D."/>
            <person name="Hibbett D.S."/>
            <person name="Grigoriev I.V."/>
        </authorList>
    </citation>
    <scope>NUCLEOTIDE SEQUENCE [LARGE SCALE GENOMIC DNA]</scope>
    <source>
        <strain evidence="5">FD-172 SS1</strain>
    </source>
</reference>
<name>A0A067LXL8_BOTB1</name>
<accession>A0A067LXL8</accession>
<evidence type="ECO:0000256" key="1">
    <source>
        <dbReference type="SAM" id="MobiDB-lite"/>
    </source>
</evidence>
<feature type="domain" description="DUF6535" evidence="3">
    <location>
        <begin position="136"/>
        <end position="318"/>
    </location>
</feature>
<evidence type="ECO:0000313" key="4">
    <source>
        <dbReference type="EMBL" id="KDQ08133.1"/>
    </source>
</evidence>
<feature type="compositionally biased region" description="Polar residues" evidence="1">
    <location>
        <begin position="49"/>
        <end position="62"/>
    </location>
</feature>
<feature type="transmembrane region" description="Helical" evidence="2">
    <location>
        <begin position="294"/>
        <end position="314"/>
    </location>
</feature>
<feature type="transmembrane region" description="Helical" evidence="2">
    <location>
        <begin position="158"/>
        <end position="177"/>
    </location>
</feature>
<evidence type="ECO:0000313" key="5">
    <source>
        <dbReference type="Proteomes" id="UP000027195"/>
    </source>
</evidence>
<dbReference type="HOGENOM" id="CLU_304194_0_0_1"/>
<evidence type="ECO:0000256" key="2">
    <source>
        <dbReference type="SAM" id="Phobius"/>
    </source>
</evidence>
<evidence type="ECO:0000259" key="3">
    <source>
        <dbReference type="Pfam" id="PF20153"/>
    </source>
</evidence>
<dbReference type="AlphaFoldDB" id="A0A067LXL8"/>
<dbReference type="OrthoDB" id="2756327at2759"/>
<organism evidence="4 5">
    <name type="scientific">Botryobasidium botryosum (strain FD-172 SS1)</name>
    <dbReference type="NCBI Taxonomy" id="930990"/>
    <lineage>
        <taxon>Eukaryota</taxon>
        <taxon>Fungi</taxon>
        <taxon>Dikarya</taxon>
        <taxon>Basidiomycota</taxon>
        <taxon>Agaricomycotina</taxon>
        <taxon>Agaricomycetes</taxon>
        <taxon>Cantharellales</taxon>
        <taxon>Botryobasidiaceae</taxon>
        <taxon>Botryobasidium</taxon>
    </lineage>
</organism>
<feature type="region of interest" description="Disordered" evidence="1">
    <location>
        <begin position="1"/>
        <end position="126"/>
    </location>
</feature>
<dbReference type="EMBL" id="KL198095">
    <property type="protein sequence ID" value="KDQ08133.1"/>
    <property type="molecule type" value="Genomic_DNA"/>
</dbReference>
<gene>
    <name evidence="4" type="ORF">BOTBODRAFT_191992</name>
</gene>
<dbReference type="InParanoid" id="A0A067LXL8"/>
<protein>
    <recommendedName>
        <fullName evidence="3">DUF6535 domain-containing protein</fullName>
    </recommendedName>
</protein>